<dbReference type="PANTHER" id="PTHR37984:SF5">
    <property type="entry name" value="PROTEIN NYNRIN-LIKE"/>
    <property type="match status" value="1"/>
</dbReference>
<dbReference type="PROSITE" id="PS50994">
    <property type="entry name" value="INTEGRASE"/>
    <property type="match status" value="1"/>
</dbReference>
<dbReference type="Gene3D" id="3.30.70.270">
    <property type="match status" value="2"/>
</dbReference>
<protein>
    <recommendedName>
        <fullName evidence="2">ribonuclease H</fullName>
        <ecNumber evidence="2">3.1.26.4</ecNumber>
    </recommendedName>
</protein>
<dbReference type="Gene3D" id="1.10.340.70">
    <property type="match status" value="1"/>
</dbReference>
<dbReference type="InterPro" id="IPR000477">
    <property type="entry name" value="RT_dom"/>
</dbReference>
<evidence type="ECO:0000256" key="1">
    <source>
        <dbReference type="ARBA" id="ARBA00010879"/>
    </source>
</evidence>
<dbReference type="InterPro" id="IPR043502">
    <property type="entry name" value="DNA/RNA_pol_sf"/>
</dbReference>
<dbReference type="InterPro" id="IPR041577">
    <property type="entry name" value="RT_RNaseH_2"/>
</dbReference>
<dbReference type="PANTHER" id="PTHR37984">
    <property type="entry name" value="PROTEIN CBG26694"/>
    <property type="match status" value="1"/>
</dbReference>
<dbReference type="InterPro" id="IPR050951">
    <property type="entry name" value="Retrovirus_Pol_polyprotein"/>
</dbReference>
<dbReference type="GO" id="GO:0015074">
    <property type="term" value="P:DNA integration"/>
    <property type="evidence" value="ECO:0007669"/>
    <property type="project" value="InterPro"/>
</dbReference>
<dbReference type="InterPro" id="IPR036397">
    <property type="entry name" value="RNaseH_sf"/>
</dbReference>
<dbReference type="Gene3D" id="3.30.420.10">
    <property type="entry name" value="Ribonuclease H-like superfamily/Ribonuclease H"/>
    <property type="match status" value="1"/>
</dbReference>
<proteinExistence type="inferred from homology"/>
<name>E4Z0H9_OIKDI</name>
<accession>E4Z0H9</accession>
<evidence type="ECO:0000256" key="3">
    <source>
        <dbReference type="ARBA" id="ARBA00023268"/>
    </source>
</evidence>
<dbReference type="GO" id="GO:0003676">
    <property type="term" value="F:nucleic acid binding"/>
    <property type="evidence" value="ECO:0007669"/>
    <property type="project" value="InterPro"/>
</dbReference>
<dbReference type="InterPro" id="IPR012337">
    <property type="entry name" value="RNaseH-like_sf"/>
</dbReference>
<evidence type="ECO:0000259" key="4">
    <source>
        <dbReference type="PROSITE" id="PS50994"/>
    </source>
</evidence>
<dbReference type="InterPro" id="IPR043128">
    <property type="entry name" value="Rev_trsase/Diguanyl_cyclase"/>
</dbReference>
<keyword evidence="3" id="KW-0511">Multifunctional enzyme</keyword>
<dbReference type="AlphaFoldDB" id="E4Z0H9"/>
<comment type="similarity">
    <text evidence="1">Belongs to the beta type-B retroviral polymerase family. HERV class-II K(HML-2) pol subfamily.</text>
</comment>
<dbReference type="Pfam" id="PF00665">
    <property type="entry name" value="rve"/>
    <property type="match status" value="1"/>
</dbReference>
<dbReference type="Gene3D" id="3.10.10.10">
    <property type="entry name" value="HIV Type 1 Reverse Transcriptase, subunit A, domain 1"/>
    <property type="match status" value="1"/>
</dbReference>
<feature type="domain" description="Integrase catalytic" evidence="4">
    <location>
        <begin position="804"/>
        <end position="962"/>
    </location>
</feature>
<dbReference type="CDD" id="cd09274">
    <property type="entry name" value="RNase_HI_RT_Ty3"/>
    <property type="match status" value="1"/>
</dbReference>
<dbReference type="SUPFAM" id="SSF56672">
    <property type="entry name" value="DNA/RNA polymerases"/>
    <property type="match status" value="1"/>
</dbReference>
<gene>
    <name evidence="5" type="ORF">GSOID_T00023267001</name>
</gene>
<dbReference type="InterPro" id="IPR001584">
    <property type="entry name" value="Integrase_cat-core"/>
</dbReference>
<dbReference type="EC" id="3.1.26.4" evidence="2"/>
<organism evidence="5">
    <name type="scientific">Oikopleura dioica</name>
    <name type="common">Tunicate</name>
    <dbReference type="NCBI Taxonomy" id="34765"/>
    <lineage>
        <taxon>Eukaryota</taxon>
        <taxon>Metazoa</taxon>
        <taxon>Chordata</taxon>
        <taxon>Tunicata</taxon>
        <taxon>Appendicularia</taxon>
        <taxon>Copelata</taxon>
        <taxon>Oikopleuridae</taxon>
        <taxon>Oikopleura</taxon>
    </lineage>
</organism>
<sequence>MIVREKLWLPLCFNNVVKYIDFLIVDGLNHQAVLGMSSWSSLTIDRREESITIDGACFDMVPSGRSLVLNSMVAATIAPQSLTPLRVKVPAGEDEADDILLVEPSTKGFCAENGVDVMQAAYSVKPDQVILVYNTSQVALTIPCGAEVATAKLMEKRDDGRYKFNELVSIDNEEFRNEWLDYRRAREIRLKGEDGEKYRNVTIGNELDDKQKTKVQKLLKQFRSVFSTGPTDLGMVKECAFRIRLTDETQRVYEKPIPVRPGLRDKAEKVIEDWCKAGVIERGAKSVFVTSVDVASAFNQVRTAPEDSPKCAFSFLGRQYVSRRMCFGLANSPSVFAHVIDRLCGHIDGLAVLMDDIVLVHGSFEEHLRAVSEFLAILEEHGILLKIAKSHFFVKNFDYLGFKVTEEGIEPLADKLDPVRNFPRPRSRKELRRFLGLTNFYQHYVKDGQKTLSPLHKLAAPSKSPYQWKSQHEEAFSRYKEALLQVVSFKHRDESMPLVISTDACSTGIGACLYQRDTTGRLHPLGFFSRALSEGEQKLPSRYLELLGLVCGLEHFEYECYMQPVYALTDHKSLQLVLHEKKMRQNVPVRVTNLFSRLSRFNVSGIEYVSCDKGVIVSSDALSRTFEISNDDDKDEDEDIVDRGFLNSIELRPRAPELLQVLQMQTRRAKRLAESAPDQEEPIMVSGDVPYRPKDIIQLQEIDPALRKMDKAGKLVKGANGLWVLRSNSDIIALPEQLHIEVASFVHAKMAHPGALALEKILKRKFFIAKIALICREVCSACEICWKIKPRAQLKGLSPPKPEMTVRPWQKLYIDLSDFGSLDLSGNRYFLGVMDDFSRFLVGRCLPDKSAETVAYALADILLSNGVQGAMIRADNGLEFRNTTFDSVMEKFNIRVAHISPYHAQSNRIERKFRSLGLKARLANINRDDWSRQIPFVVFMVNNAPTTALDGLSPSEVLTGRPMELPLFHLRPDPELNEDPFLWSGYLSGWLRNVGQFLGQKYRERSAHQMEPVRGITLEVGQKVCYWAPMRLKQCKKLHVAYKNKAEVVKVLGQDVYEIRDMVTGNLLRRNVRFLRPLPSS</sequence>
<evidence type="ECO:0000313" key="5">
    <source>
        <dbReference type="EMBL" id="CBY41207.1"/>
    </source>
</evidence>
<dbReference type="CDD" id="cd01647">
    <property type="entry name" value="RT_LTR"/>
    <property type="match status" value="1"/>
</dbReference>
<dbReference type="GO" id="GO:0004523">
    <property type="term" value="F:RNA-DNA hybrid ribonuclease activity"/>
    <property type="evidence" value="ECO:0007669"/>
    <property type="project" value="UniProtKB-EC"/>
</dbReference>
<dbReference type="EMBL" id="FN656317">
    <property type="protein sequence ID" value="CBY41207.1"/>
    <property type="molecule type" value="Genomic_DNA"/>
</dbReference>
<dbReference type="SUPFAM" id="SSF53098">
    <property type="entry name" value="Ribonuclease H-like"/>
    <property type="match status" value="1"/>
</dbReference>
<reference evidence="5" key="1">
    <citation type="journal article" date="2010" name="Science">
        <title>Plasticity of animal genome architecture unmasked by rapid evolution of a pelagic tunicate.</title>
        <authorList>
            <person name="Denoeud F."/>
            <person name="Henriet S."/>
            <person name="Mungpakdee S."/>
            <person name="Aury J.M."/>
            <person name="Da Silva C."/>
            <person name="Brinkmann H."/>
            <person name="Mikhaleva J."/>
            <person name="Olsen L.C."/>
            <person name="Jubin C."/>
            <person name="Canestro C."/>
            <person name="Bouquet J.M."/>
            <person name="Danks G."/>
            <person name="Poulain J."/>
            <person name="Campsteijn C."/>
            <person name="Adamski M."/>
            <person name="Cross I."/>
            <person name="Yadetie F."/>
            <person name="Muffato M."/>
            <person name="Louis A."/>
            <person name="Butcher S."/>
            <person name="Tsagkogeorga G."/>
            <person name="Konrad A."/>
            <person name="Singh S."/>
            <person name="Jensen M.F."/>
            <person name="Cong E.H."/>
            <person name="Eikeseth-Otteraa H."/>
            <person name="Noel B."/>
            <person name="Anthouard V."/>
            <person name="Porcel B.M."/>
            <person name="Kachouri-Lafond R."/>
            <person name="Nishino A."/>
            <person name="Ugolini M."/>
            <person name="Chourrout P."/>
            <person name="Nishida H."/>
            <person name="Aasland R."/>
            <person name="Huzurbazar S."/>
            <person name="Westhof E."/>
            <person name="Delsuc F."/>
            <person name="Lehrach H."/>
            <person name="Reinhardt R."/>
            <person name="Weissenbach J."/>
            <person name="Roy S.W."/>
            <person name="Artiguenave F."/>
            <person name="Postlethwait J.H."/>
            <person name="Manak J.R."/>
            <person name="Thompson E.M."/>
            <person name="Jaillon O."/>
            <person name="Du Pasquier L."/>
            <person name="Boudinot P."/>
            <person name="Liberles D.A."/>
            <person name="Volff J.N."/>
            <person name="Philippe H."/>
            <person name="Lenhard B."/>
            <person name="Roest Crollius H."/>
            <person name="Wincker P."/>
            <person name="Chourrout D."/>
        </authorList>
    </citation>
    <scope>NUCLEOTIDE SEQUENCE [LARGE SCALE GENOMIC DNA]</scope>
</reference>
<dbReference type="FunFam" id="3.30.70.270:FF:000020">
    <property type="entry name" value="Transposon Tf2-6 polyprotein-like Protein"/>
    <property type="match status" value="1"/>
</dbReference>
<dbReference type="Proteomes" id="UP000011014">
    <property type="component" value="Unassembled WGS sequence"/>
</dbReference>
<evidence type="ECO:0000256" key="2">
    <source>
        <dbReference type="ARBA" id="ARBA00012180"/>
    </source>
</evidence>
<dbReference type="Pfam" id="PF17919">
    <property type="entry name" value="RT_RNaseH_2"/>
    <property type="match status" value="1"/>
</dbReference>
<dbReference type="Pfam" id="PF00078">
    <property type="entry name" value="RVT_1"/>
    <property type="match status" value="1"/>
</dbReference>